<dbReference type="PANTHER" id="PTHR43785">
    <property type="entry name" value="GAMMA-GLUTAMYLPUTRESCINE SYNTHETASE"/>
    <property type="match status" value="1"/>
</dbReference>
<dbReference type="PANTHER" id="PTHR43785:SF12">
    <property type="entry name" value="TYPE-1 GLUTAMINE SYNTHETASE 2"/>
    <property type="match status" value="1"/>
</dbReference>
<dbReference type="SUPFAM" id="SSF55931">
    <property type="entry name" value="Glutamine synthetase/guanido kinase"/>
    <property type="match status" value="1"/>
</dbReference>
<dbReference type="GO" id="GO:0004356">
    <property type="term" value="F:glutamine synthetase activity"/>
    <property type="evidence" value="ECO:0007669"/>
    <property type="project" value="InterPro"/>
</dbReference>
<dbReference type="Gene3D" id="3.10.20.70">
    <property type="entry name" value="Glutamine synthetase, N-terminal domain"/>
    <property type="match status" value="1"/>
</dbReference>
<evidence type="ECO:0000256" key="6">
    <source>
        <dbReference type="PROSITE-ProRule" id="PRU01331"/>
    </source>
</evidence>
<dbReference type="InterPro" id="IPR008146">
    <property type="entry name" value="Gln_synth_cat_dom"/>
</dbReference>
<organism evidence="9 10">
    <name type="scientific">Penicillium malachiteum</name>
    <dbReference type="NCBI Taxonomy" id="1324776"/>
    <lineage>
        <taxon>Eukaryota</taxon>
        <taxon>Fungi</taxon>
        <taxon>Dikarya</taxon>
        <taxon>Ascomycota</taxon>
        <taxon>Pezizomycotina</taxon>
        <taxon>Eurotiomycetes</taxon>
        <taxon>Eurotiomycetidae</taxon>
        <taxon>Eurotiales</taxon>
        <taxon>Aspergillaceae</taxon>
        <taxon>Penicillium</taxon>
    </lineage>
</organism>
<dbReference type="GO" id="GO:0006542">
    <property type="term" value="P:glutamine biosynthetic process"/>
    <property type="evidence" value="ECO:0007669"/>
    <property type="project" value="InterPro"/>
</dbReference>
<evidence type="ECO:0000256" key="7">
    <source>
        <dbReference type="RuleBase" id="RU000384"/>
    </source>
</evidence>
<dbReference type="PROSITE" id="PS51987">
    <property type="entry name" value="GS_CATALYTIC"/>
    <property type="match status" value="1"/>
</dbReference>
<evidence type="ECO:0000313" key="9">
    <source>
        <dbReference type="EMBL" id="KAJ5740993.1"/>
    </source>
</evidence>
<evidence type="ECO:0000313" key="10">
    <source>
        <dbReference type="Proteomes" id="UP001215712"/>
    </source>
</evidence>
<evidence type="ECO:0000259" key="8">
    <source>
        <dbReference type="PROSITE" id="PS51987"/>
    </source>
</evidence>
<evidence type="ECO:0000256" key="3">
    <source>
        <dbReference type="ARBA" id="ARBA00022598"/>
    </source>
</evidence>
<evidence type="ECO:0000256" key="1">
    <source>
        <dbReference type="ARBA" id="ARBA00009897"/>
    </source>
</evidence>
<keyword evidence="10" id="KW-1185">Reference proteome</keyword>
<keyword evidence="3" id="KW-0436">Ligase</keyword>
<dbReference type="Gene3D" id="3.30.590.10">
    <property type="entry name" value="Glutamine synthetase/guanido kinase, catalytic domain"/>
    <property type="match status" value="2"/>
</dbReference>
<dbReference type="FunFam" id="3.30.590.10:FF:000005">
    <property type="entry name" value="Probable glutamine synthetase"/>
    <property type="match status" value="1"/>
</dbReference>
<accession>A0AAD6HX52</accession>
<dbReference type="GO" id="GO:0006576">
    <property type="term" value="P:biogenic amine metabolic process"/>
    <property type="evidence" value="ECO:0007669"/>
    <property type="project" value="UniProtKB-ARBA"/>
</dbReference>
<dbReference type="FunFam" id="3.10.20.70:FF:000013">
    <property type="entry name" value="Glutamine synthetase bacteria"/>
    <property type="match status" value="1"/>
</dbReference>
<feature type="domain" description="GS catalytic" evidence="8">
    <location>
        <begin position="122"/>
        <end position="473"/>
    </location>
</feature>
<proteinExistence type="inferred from homology"/>
<dbReference type="InterPro" id="IPR036651">
    <property type="entry name" value="Gln_synt_N_sf"/>
</dbReference>
<dbReference type="InterPro" id="IPR014746">
    <property type="entry name" value="Gln_synth/guanido_kin_cat_dom"/>
</dbReference>
<sequence>MLQDVTEITIANLHKLLEDDTRVKVAGIDVDGMLRGKILDKEKFFDVAQSGFGFCSVLFGWDMHDQVYFRELKISNSGNGGGDILALIDLQSFRRIPWEDGMPFFLVSWYDPRTMKRISACPRGLLDTVVDKLNTKGMTAMAGAEIECSHFKTPAISPNSQLGDKDSSSKAAFLRENHVNGLLPITEGRFGYSVTRPTHNKDYFYGIFDTCKGFDCRIEGWHTESGLGVYEAALNTLQGLLELNMESPPCFMAKPRQGMPGNAGHVHISLIDKNGNNVFMREKADTNAEWEDITYLSDIGRQFLAGILEGLPDIMPLLAPTVNSYKRLVENFFAPVSVSWGLEHRIASVRVIAPPTSSPKATRFEVRVPGSDTNAHYVFAALLAIGLRGIEKKLQIPCPPLGKTNSAGIVTEETKLAGNLKEATERFMLPGSIAREVLGDDFVEHFGGTREHEIHLWNEAVTDWEVRRYMETV</sequence>
<dbReference type="AlphaFoldDB" id="A0AAD6HX52"/>
<evidence type="ECO:0000256" key="5">
    <source>
        <dbReference type="ARBA" id="ARBA00022840"/>
    </source>
</evidence>
<protein>
    <recommendedName>
        <fullName evidence="2">Glutamine synthetase</fullName>
    </recommendedName>
</protein>
<reference evidence="9" key="2">
    <citation type="submission" date="2023-01" db="EMBL/GenBank/DDBJ databases">
        <authorList>
            <person name="Petersen C."/>
        </authorList>
    </citation>
    <scope>NUCLEOTIDE SEQUENCE</scope>
    <source>
        <strain evidence="9">IBT 17514</strain>
    </source>
</reference>
<dbReference type="SMART" id="SM01230">
    <property type="entry name" value="Gln-synt_C"/>
    <property type="match status" value="1"/>
</dbReference>
<dbReference type="GO" id="GO:0005524">
    <property type="term" value="F:ATP binding"/>
    <property type="evidence" value="ECO:0007669"/>
    <property type="project" value="UniProtKB-KW"/>
</dbReference>
<comment type="similarity">
    <text evidence="1 6 7">Belongs to the glutamine synthetase family.</text>
</comment>
<comment type="caution">
    <text evidence="9">The sequence shown here is derived from an EMBL/GenBank/DDBJ whole genome shotgun (WGS) entry which is preliminary data.</text>
</comment>
<evidence type="ECO:0000256" key="4">
    <source>
        <dbReference type="ARBA" id="ARBA00022741"/>
    </source>
</evidence>
<keyword evidence="5" id="KW-0067">ATP-binding</keyword>
<dbReference type="EMBL" id="JAQJAN010000001">
    <property type="protein sequence ID" value="KAJ5740993.1"/>
    <property type="molecule type" value="Genomic_DNA"/>
</dbReference>
<name>A0AAD6HX52_9EURO</name>
<keyword evidence="4" id="KW-0547">Nucleotide-binding</keyword>
<gene>
    <name evidence="9" type="ORF">N7493_000865</name>
</gene>
<dbReference type="Proteomes" id="UP001215712">
    <property type="component" value="Unassembled WGS sequence"/>
</dbReference>
<evidence type="ECO:0000256" key="2">
    <source>
        <dbReference type="ARBA" id="ARBA00021364"/>
    </source>
</evidence>
<reference evidence="9" key="1">
    <citation type="journal article" date="2023" name="IMA Fungus">
        <title>Comparative genomic study of the Penicillium genus elucidates a diverse pangenome and 15 lateral gene transfer events.</title>
        <authorList>
            <person name="Petersen C."/>
            <person name="Sorensen T."/>
            <person name="Nielsen M.R."/>
            <person name="Sondergaard T.E."/>
            <person name="Sorensen J.L."/>
            <person name="Fitzpatrick D.A."/>
            <person name="Frisvad J.C."/>
            <person name="Nielsen K.L."/>
        </authorList>
    </citation>
    <scope>NUCLEOTIDE SEQUENCE</scope>
    <source>
        <strain evidence="9">IBT 17514</strain>
    </source>
</reference>
<dbReference type="Pfam" id="PF00120">
    <property type="entry name" value="Gln-synt_C"/>
    <property type="match status" value="1"/>
</dbReference>